<dbReference type="AlphaFoldDB" id="A0A9X3D1L5"/>
<dbReference type="Proteomes" id="UP001143347">
    <property type="component" value="Unassembled WGS sequence"/>
</dbReference>
<gene>
    <name evidence="1" type="ORF">OSB52_03585</name>
</gene>
<name>A0A9X3D1L5_9ACTN</name>
<accession>A0A9X3D1L5</accession>
<sequence>MTIGGVGTVREVLKADPEWISGLGNHVLGLQRNVVSTVNLVSSHSGSTGEFKGLMSALKVPVDTLCEATVTRQSTLSPALHGTSVSLKQAAWDYTSTDREAGIGIARTTYQEYNSNPFITQLEVDLGLAENPVTRVPVVEDVPGAKSLAAPREIDVDAPPNESVDWNALISETAGWLGDADSFIKDLSGWSPIEEALDPVAGNWMELKRIGKTYGKSGAAFDTIAGDLTSGHKEIDDHWDGKAAVAYTAYNVDMVKGLNWEGSVGRLIEQGLSVAADQLEEAAKAIIELVKKGLSRIVKVDSFTGALKLAAKFVPGAGTAAAVAEVTAMLVDVSLKVNDLIEELKRAIDALNTFLEFCKDPIGFARGKAEGKVKEELQPFTDFLEEAETTRQLVVDVDTALDLERVTERPTEAYEPGDGEQLWEDAS</sequence>
<organism evidence="1 2">
    <name type="scientific">Gordonia aquimaris</name>
    <dbReference type="NCBI Taxonomy" id="2984863"/>
    <lineage>
        <taxon>Bacteria</taxon>
        <taxon>Bacillati</taxon>
        <taxon>Actinomycetota</taxon>
        <taxon>Actinomycetes</taxon>
        <taxon>Mycobacteriales</taxon>
        <taxon>Gordoniaceae</taxon>
        <taxon>Gordonia</taxon>
    </lineage>
</organism>
<reference evidence="1" key="1">
    <citation type="submission" date="2022-10" db="EMBL/GenBank/DDBJ databases">
        <title>WGS of marine actinomycetes from Thailand.</title>
        <authorList>
            <person name="Thawai C."/>
        </authorList>
    </citation>
    <scope>NUCLEOTIDE SEQUENCE</scope>
    <source>
        <strain evidence="1">SW21</strain>
    </source>
</reference>
<evidence type="ECO:0000313" key="2">
    <source>
        <dbReference type="Proteomes" id="UP001143347"/>
    </source>
</evidence>
<evidence type="ECO:0000313" key="1">
    <source>
        <dbReference type="EMBL" id="MCX2963168.1"/>
    </source>
</evidence>
<proteinExistence type="predicted"/>
<comment type="caution">
    <text evidence="1">The sequence shown here is derived from an EMBL/GenBank/DDBJ whole genome shotgun (WGS) entry which is preliminary data.</text>
</comment>
<dbReference type="EMBL" id="JAPKFM010000002">
    <property type="protein sequence ID" value="MCX2963168.1"/>
    <property type="molecule type" value="Genomic_DNA"/>
</dbReference>
<protein>
    <submittedName>
        <fullName evidence="1">Uncharacterized protein</fullName>
    </submittedName>
</protein>
<keyword evidence="2" id="KW-1185">Reference proteome</keyword>
<dbReference type="RefSeq" id="WP_266060190.1">
    <property type="nucleotide sequence ID" value="NZ_JAPKFM010000002.1"/>
</dbReference>